<name>G3ALM5_SPAPN</name>
<evidence type="ECO:0000313" key="3">
    <source>
        <dbReference type="Proteomes" id="UP000000709"/>
    </source>
</evidence>
<dbReference type="RefSeq" id="XP_007374784.1">
    <property type="nucleotide sequence ID" value="XM_007374722.1"/>
</dbReference>
<dbReference type="eggNOG" id="ENOG502SF3E">
    <property type="taxonomic scope" value="Eukaryota"/>
</dbReference>
<accession>G3ALM5</accession>
<feature type="compositionally biased region" description="Polar residues" evidence="1">
    <location>
        <begin position="168"/>
        <end position="182"/>
    </location>
</feature>
<feature type="region of interest" description="Disordered" evidence="1">
    <location>
        <begin position="165"/>
        <end position="196"/>
    </location>
</feature>
<dbReference type="KEGG" id="spaa:SPAPADRAFT_60605"/>
<protein>
    <submittedName>
        <fullName evidence="2">Uncharacterized protein</fullName>
    </submittedName>
</protein>
<dbReference type="HOGENOM" id="CLU_1180851_0_0_1"/>
<evidence type="ECO:0000256" key="1">
    <source>
        <dbReference type="SAM" id="MobiDB-lite"/>
    </source>
</evidence>
<gene>
    <name evidence="2" type="ORF">SPAPADRAFT_60605</name>
</gene>
<keyword evidence="3" id="KW-1185">Reference proteome</keyword>
<reference evidence="2 3" key="1">
    <citation type="journal article" date="2011" name="Proc. Natl. Acad. Sci. U.S.A.">
        <title>Comparative genomics of xylose-fermenting fungi for enhanced biofuel production.</title>
        <authorList>
            <person name="Wohlbach D.J."/>
            <person name="Kuo A."/>
            <person name="Sato T.K."/>
            <person name="Potts K.M."/>
            <person name="Salamov A.A."/>
            <person name="LaButti K.M."/>
            <person name="Sun H."/>
            <person name="Clum A."/>
            <person name="Pangilinan J.L."/>
            <person name="Lindquist E.A."/>
            <person name="Lucas S."/>
            <person name="Lapidus A."/>
            <person name="Jin M."/>
            <person name="Gunawan C."/>
            <person name="Balan V."/>
            <person name="Dale B.E."/>
            <person name="Jeffries T.W."/>
            <person name="Zinkel R."/>
            <person name="Barry K.W."/>
            <person name="Grigoriev I.V."/>
            <person name="Gasch A.P."/>
        </authorList>
    </citation>
    <scope>NUCLEOTIDE SEQUENCE [LARGE SCALE GENOMIC DNA]</scope>
    <source>
        <strain evidence="3">NRRL Y-27907 / 11-Y1</strain>
    </source>
</reference>
<dbReference type="AlphaFoldDB" id="G3ALM5"/>
<dbReference type="OrthoDB" id="4089867at2759"/>
<dbReference type="InParanoid" id="G3ALM5"/>
<dbReference type="GeneID" id="18873487"/>
<feature type="compositionally biased region" description="Polar residues" evidence="1">
    <location>
        <begin position="111"/>
        <end position="138"/>
    </location>
</feature>
<dbReference type="EMBL" id="GL996501">
    <property type="protein sequence ID" value="EGW33269.1"/>
    <property type="molecule type" value="Genomic_DNA"/>
</dbReference>
<evidence type="ECO:0000313" key="2">
    <source>
        <dbReference type="EMBL" id="EGW33269.1"/>
    </source>
</evidence>
<feature type="region of interest" description="Disordered" evidence="1">
    <location>
        <begin position="101"/>
        <end position="138"/>
    </location>
</feature>
<organism evidence="3">
    <name type="scientific">Spathaspora passalidarum (strain NRRL Y-27907 / 11-Y1)</name>
    <dbReference type="NCBI Taxonomy" id="619300"/>
    <lineage>
        <taxon>Eukaryota</taxon>
        <taxon>Fungi</taxon>
        <taxon>Dikarya</taxon>
        <taxon>Ascomycota</taxon>
        <taxon>Saccharomycotina</taxon>
        <taxon>Pichiomycetes</taxon>
        <taxon>Debaryomycetaceae</taxon>
        <taxon>Spathaspora</taxon>
    </lineage>
</organism>
<sequence>MATLSQIETVTNNNGQVQEIVRRNSINDMMNTLANLDLLNGNSFIKENKKEPVPEEHEIKTSSKTPLHCNTTPVIKEYWTDKDTSMDQDLLDEINQLPEDFEFEDHESKRPSSSPAFFRSNSYNKKPSKSVMSNQYQSNKIETTNKTVTFYRNSYSAPSLEIKKADSISRTPSARSYNSCTSVREEENSDEEDVYDGPKMRFYSQFMINDLHSNDSFSRQNNLKTISEGESPFLR</sequence>
<dbReference type="Proteomes" id="UP000000709">
    <property type="component" value="Unassembled WGS sequence"/>
</dbReference>
<proteinExistence type="predicted"/>